<keyword evidence="3 5" id="KW-1133">Transmembrane helix</keyword>
<comment type="subcellular location">
    <subcellularLocation>
        <location evidence="1">Endomembrane system</location>
        <topology evidence="1">Multi-pass membrane protein</topology>
    </subcellularLocation>
</comment>
<proteinExistence type="predicted"/>
<dbReference type="EMBL" id="QHBU01000130">
    <property type="protein sequence ID" value="PZR80959.1"/>
    <property type="molecule type" value="Genomic_DNA"/>
</dbReference>
<dbReference type="EMBL" id="JAEKNS010000040">
    <property type="protein sequence ID" value="MBJ7593876.1"/>
    <property type="molecule type" value="Genomic_DNA"/>
</dbReference>
<dbReference type="Proteomes" id="UP000606991">
    <property type="component" value="Unassembled WGS sequence"/>
</dbReference>
<feature type="transmembrane region" description="Helical" evidence="5">
    <location>
        <begin position="214"/>
        <end position="233"/>
    </location>
</feature>
<dbReference type="GO" id="GO:0005384">
    <property type="term" value="F:manganese ion transmembrane transporter activity"/>
    <property type="evidence" value="ECO:0007669"/>
    <property type="project" value="InterPro"/>
</dbReference>
<feature type="transmembrane region" description="Helical" evidence="5">
    <location>
        <begin position="49"/>
        <end position="72"/>
    </location>
</feature>
<evidence type="ECO:0000256" key="3">
    <source>
        <dbReference type="ARBA" id="ARBA00022989"/>
    </source>
</evidence>
<feature type="transmembrane region" description="Helical" evidence="5">
    <location>
        <begin position="179"/>
        <end position="202"/>
    </location>
</feature>
<accession>A0A2W5Z6G6</accession>
<evidence type="ECO:0000313" key="7">
    <source>
        <dbReference type="EMBL" id="PZR80959.1"/>
    </source>
</evidence>
<reference evidence="6 9" key="3">
    <citation type="submission" date="2020-10" db="EMBL/GenBank/DDBJ databases">
        <title>Ca. Dormibacterota MAGs.</title>
        <authorList>
            <person name="Montgomery K."/>
        </authorList>
    </citation>
    <scope>NUCLEOTIDE SEQUENCE [LARGE SCALE GENOMIC DNA]</scope>
    <source>
        <strain evidence="6">SC8812_S17_18</strain>
    </source>
</reference>
<evidence type="ECO:0000256" key="2">
    <source>
        <dbReference type="ARBA" id="ARBA00022692"/>
    </source>
</evidence>
<reference evidence="7" key="2">
    <citation type="submission" date="2018-05" db="EMBL/GenBank/DDBJ databases">
        <authorList>
            <person name="Ferrari B."/>
        </authorList>
    </citation>
    <scope>NUCLEOTIDE SEQUENCE</scope>
    <source>
        <strain evidence="7">RRmetagenome_bin12</strain>
    </source>
</reference>
<reference evidence="7 8" key="1">
    <citation type="journal article" date="2017" name="Nature">
        <title>Atmospheric trace gases support primary production in Antarctic desert surface soil.</title>
        <authorList>
            <person name="Ji M."/>
            <person name="Greening C."/>
            <person name="Vanwonterghem I."/>
            <person name="Carere C.R."/>
            <person name="Bay S.K."/>
            <person name="Steen J.A."/>
            <person name="Montgomery K."/>
            <person name="Lines T."/>
            <person name="Beardall J."/>
            <person name="van Dorst J."/>
            <person name="Snape I."/>
            <person name="Stott M.B."/>
            <person name="Hugenholtz P."/>
            <person name="Ferrari B.C."/>
        </authorList>
    </citation>
    <scope>NUCLEOTIDE SEQUENCE [LARGE SCALE GENOMIC DNA]</scope>
    <source>
        <strain evidence="7">RRmetagenome_bin12</strain>
    </source>
</reference>
<evidence type="ECO:0000256" key="4">
    <source>
        <dbReference type="ARBA" id="ARBA00023136"/>
    </source>
</evidence>
<evidence type="ECO:0000256" key="5">
    <source>
        <dbReference type="SAM" id="Phobius"/>
    </source>
</evidence>
<dbReference type="Proteomes" id="UP000248724">
    <property type="component" value="Unassembled WGS sequence"/>
</dbReference>
<dbReference type="InterPro" id="IPR008217">
    <property type="entry name" value="Ccc1_fam"/>
</dbReference>
<dbReference type="PANTHER" id="PTHR31851">
    <property type="entry name" value="FE(2+)/MN(2+) TRANSPORTER PCL1"/>
    <property type="match status" value="1"/>
</dbReference>
<organism evidence="7 8">
    <name type="scientific">Candidatus Aeolococcus gillhamiae</name>
    <dbReference type="NCBI Taxonomy" id="3127015"/>
    <lineage>
        <taxon>Bacteria</taxon>
        <taxon>Bacillati</taxon>
        <taxon>Candidatus Dormiibacterota</taxon>
        <taxon>Candidatus Dormibacteria</taxon>
        <taxon>Candidatus Aeolococcales</taxon>
        <taxon>Candidatus Aeolococcaceae</taxon>
        <taxon>Candidatus Aeolococcus</taxon>
    </lineage>
</organism>
<keyword evidence="4 5" id="KW-0472">Membrane</keyword>
<accession>A0A934JQR8</accession>
<evidence type="ECO:0000256" key="1">
    <source>
        <dbReference type="ARBA" id="ARBA00004127"/>
    </source>
</evidence>
<feature type="transmembrane region" description="Helical" evidence="5">
    <location>
        <begin position="151"/>
        <end position="173"/>
    </location>
</feature>
<evidence type="ECO:0000313" key="6">
    <source>
        <dbReference type="EMBL" id="MBJ7593876.1"/>
    </source>
</evidence>
<dbReference type="GO" id="GO:0012505">
    <property type="term" value="C:endomembrane system"/>
    <property type="evidence" value="ECO:0007669"/>
    <property type="project" value="UniProtKB-SubCell"/>
</dbReference>
<feature type="transmembrane region" description="Helical" evidence="5">
    <location>
        <begin position="21"/>
        <end position="43"/>
    </location>
</feature>
<evidence type="ECO:0000313" key="8">
    <source>
        <dbReference type="Proteomes" id="UP000248724"/>
    </source>
</evidence>
<evidence type="ECO:0000313" key="9">
    <source>
        <dbReference type="Proteomes" id="UP000606991"/>
    </source>
</evidence>
<protein>
    <submittedName>
        <fullName evidence="6">VIT1/CCC1 transporter family protein</fullName>
    </submittedName>
</protein>
<dbReference type="GO" id="GO:0030026">
    <property type="term" value="P:intracellular manganese ion homeostasis"/>
    <property type="evidence" value="ECO:0007669"/>
    <property type="project" value="InterPro"/>
</dbReference>
<dbReference type="AlphaFoldDB" id="A0A2W5Z6G6"/>
<keyword evidence="2 5" id="KW-0812">Transmembrane</keyword>
<dbReference type="Pfam" id="PF01988">
    <property type="entry name" value="VIT1"/>
    <property type="match status" value="1"/>
</dbReference>
<gene>
    <name evidence="7" type="ORF">DLM65_06980</name>
    <name evidence="6" type="ORF">JF886_03280</name>
</gene>
<sequence>MQVPAHRPEHHRNVQGGAARAAVFGVSDGLLTNVSLILGVAGAHPAAGVVRLAGLAGLVAGAFSMAAGEYVSMSAQKELIQREVAIEREELRRHPESEHKELVALYVSRGVPVGAAEEVATALASDPELALEVHTREELGVNPGSIGSPPAAAASSFGSFAVGALVPLLPWFFGSGTAAVLASIILGAVAALAVGVALAYFTGRSPVRTALRQIVIAAVVAAVTYGIGTAVGVHTGA</sequence>
<name>A0A2W5Z6G6_9BACT</name>
<comment type="caution">
    <text evidence="7">The sequence shown here is derived from an EMBL/GenBank/DDBJ whole genome shotgun (WGS) entry which is preliminary data.</text>
</comment>